<feature type="transmembrane region" description="Helical" evidence="1">
    <location>
        <begin position="155"/>
        <end position="186"/>
    </location>
</feature>
<keyword evidence="3" id="KW-1185">Reference proteome</keyword>
<sequence length="223" mass="23750">MLVKLEVGLISGKEIIKQPIMPRSVLITTVFQVSLVVFGAMLGIIGGCAFEVGSLSQNRITQALQCILIALLTAGGSILYVMLLRWLLPRLQARGELREKNRVVVAVLIIVLCDPFVDMKSLGPLVVLATLSSMLICVITTGLDYDRTGMTEGLLIGFLKLLLGYVMGSKLGESVICAMVLLLVIISKLTEDTGGANVENLLPISQSTEDAGGANVGKPLPVE</sequence>
<dbReference type="EMBL" id="MVGT01000915">
    <property type="protein sequence ID" value="OVA15104.1"/>
    <property type="molecule type" value="Genomic_DNA"/>
</dbReference>
<evidence type="ECO:0000313" key="3">
    <source>
        <dbReference type="Proteomes" id="UP000195402"/>
    </source>
</evidence>
<gene>
    <name evidence="2" type="ORF">BVC80_613g3</name>
</gene>
<keyword evidence="1" id="KW-0812">Transmembrane</keyword>
<evidence type="ECO:0000313" key="2">
    <source>
        <dbReference type="EMBL" id="OVA15104.1"/>
    </source>
</evidence>
<dbReference type="Proteomes" id="UP000195402">
    <property type="component" value="Unassembled WGS sequence"/>
</dbReference>
<reference evidence="2 3" key="1">
    <citation type="journal article" date="2017" name="Mol. Plant">
        <title>The Genome of Medicinal Plant Macleaya cordata Provides New Insights into Benzylisoquinoline Alkaloids Metabolism.</title>
        <authorList>
            <person name="Liu X."/>
            <person name="Liu Y."/>
            <person name="Huang P."/>
            <person name="Ma Y."/>
            <person name="Qing Z."/>
            <person name="Tang Q."/>
            <person name="Cao H."/>
            <person name="Cheng P."/>
            <person name="Zheng Y."/>
            <person name="Yuan Z."/>
            <person name="Zhou Y."/>
            <person name="Liu J."/>
            <person name="Tang Z."/>
            <person name="Zhuo Y."/>
            <person name="Zhang Y."/>
            <person name="Yu L."/>
            <person name="Huang J."/>
            <person name="Yang P."/>
            <person name="Peng Q."/>
            <person name="Zhang J."/>
            <person name="Jiang W."/>
            <person name="Zhang Z."/>
            <person name="Lin K."/>
            <person name="Ro D.K."/>
            <person name="Chen X."/>
            <person name="Xiong X."/>
            <person name="Shang Y."/>
            <person name="Huang S."/>
            <person name="Zeng J."/>
        </authorList>
    </citation>
    <scope>NUCLEOTIDE SEQUENCE [LARGE SCALE GENOMIC DNA]</scope>
    <source>
        <strain evidence="3">cv. BLH2017</strain>
        <tissue evidence="2">Root</tissue>
    </source>
</reference>
<comment type="caution">
    <text evidence="2">The sequence shown here is derived from an EMBL/GenBank/DDBJ whole genome shotgun (WGS) entry which is preliminary data.</text>
</comment>
<protein>
    <submittedName>
        <fullName evidence="2">Uncharacterized protein</fullName>
    </submittedName>
</protein>
<feature type="transmembrane region" description="Helical" evidence="1">
    <location>
        <begin position="123"/>
        <end position="143"/>
    </location>
</feature>
<accession>A0A200QX84</accession>
<keyword evidence="1" id="KW-1133">Transmembrane helix</keyword>
<evidence type="ECO:0000256" key="1">
    <source>
        <dbReference type="SAM" id="Phobius"/>
    </source>
</evidence>
<feature type="transmembrane region" description="Helical" evidence="1">
    <location>
        <begin position="67"/>
        <end position="88"/>
    </location>
</feature>
<feature type="transmembrane region" description="Helical" evidence="1">
    <location>
        <begin position="25"/>
        <end position="47"/>
    </location>
</feature>
<organism evidence="2 3">
    <name type="scientific">Macleaya cordata</name>
    <name type="common">Five-seeded plume-poppy</name>
    <name type="synonym">Bocconia cordata</name>
    <dbReference type="NCBI Taxonomy" id="56857"/>
    <lineage>
        <taxon>Eukaryota</taxon>
        <taxon>Viridiplantae</taxon>
        <taxon>Streptophyta</taxon>
        <taxon>Embryophyta</taxon>
        <taxon>Tracheophyta</taxon>
        <taxon>Spermatophyta</taxon>
        <taxon>Magnoliopsida</taxon>
        <taxon>Ranunculales</taxon>
        <taxon>Papaveraceae</taxon>
        <taxon>Papaveroideae</taxon>
        <taxon>Macleaya</taxon>
    </lineage>
</organism>
<dbReference type="InParanoid" id="A0A200QX84"/>
<dbReference type="AlphaFoldDB" id="A0A200QX84"/>
<keyword evidence="1" id="KW-0472">Membrane</keyword>
<proteinExistence type="predicted"/>
<name>A0A200QX84_MACCD</name>